<dbReference type="Pfam" id="PF00107">
    <property type="entry name" value="ADH_zinc_N"/>
    <property type="match status" value="1"/>
</dbReference>
<dbReference type="InterPro" id="IPR045010">
    <property type="entry name" value="MDR_fam"/>
</dbReference>
<dbReference type="Pfam" id="PF16884">
    <property type="entry name" value="ADH_N_2"/>
    <property type="match status" value="1"/>
</dbReference>
<dbReference type="InterPro" id="IPR011032">
    <property type="entry name" value="GroES-like_sf"/>
</dbReference>
<evidence type="ECO:0000313" key="4">
    <source>
        <dbReference type="Proteomes" id="UP000237839"/>
    </source>
</evidence>
<dbReference type="AlphaFoldDB" id="A0A2S9H4M9"/>
<dbReference type="Proteomes" id="UP000237839">
    <property type="component" value="Unassembled WGS sequence"/>
</dbReference>
<evidence type="ECO:0000256" key="1">
    <source>
        <dbReference type="ARBA" id="ARBA00023002"/>
    </source>
</evidence>
<evidence type="ECO:0000313" key="3">
    <source>
        <dbReference type="EMBL" id="PRC94918.1"/>
    </source>
</evidence>
<dbReference type="InterPro" id="IPR013149">
    <property type="entry name" value="ADH-like_C"/>
</dbReference>
<dbReference type="Gene3D" id="3.40.50.720">
    <property type="entry name" value="NAD(P)-binding Rossmann-like Domain"/>
    <property type="match status" value="1"/>
</dbReference>
<evidence type="ECO:0000259" key="2">
    <source>
        <dbReference type="SMART" id="SM00829"/>
    </source>
</evidence>
<keyword evidence="1" id="KW-0560">Oxidoreductase</keyword>
<name>A0A2S9H4M9_9BURK</name>
<sequence>MNQNHQFKLTSRPVGAVKRSDFSYTQEPVRDPADGEVVIKNLYISLDPAMRGWMNESKNSYIPPVAIGEVMRALAVGRVVASKNPQFTVGDHVGGMLGMQEYAYSNGQGLNKVDPRMAPLPVFLGTLGMPGLTAYFGLLDVGKPKEGETVVVSGAAGAVGAVVGQIAKIKGCRVIGIAGGAEKCRYLVEELGFDAAIDYKKEDVKAALHQHCPQGIDVYFDNVGGEILDAVLTRLARNARIVICGAISQYNNTTAVQGPANYLSLIVARASMQGIMVADYYPRAMEALSAMGGWLASGKLKSREDIVDGLETFPDTFLKLFSGENNGKLVLKVAEA</sequence>
<dbReference type="PANTHER" id="PTHR43205">
    <property type="entry name" value="PROSTAGLANDIN REDUCTASE"/>
    <property type="match status" value="1"/>
</dbReference>
<dbReference type="InterPro" id="IPR020843">
    <property type="entry name" value="ER"/>
</dbReference>
<dbReference type="GO" id="GO:0016628">
    <property type="term" value="F:oxidoreductase activity, acting on the CH-CH group of donors, NAD or NADP as acceptor"/>
    <property type="evidence" value="ECO:0007669"/>
    <property type="project" value="InterPro"/>
</dbReference>
<dbReference type="InterPro" id="IPR036291">
    <property type="entry name" value="NAD(P)-bd_dom_sf"/>
</dbReference>
<reference evidence="3 4" key="1">
    <citation type="submission" date="2018-02" db="EMBL/GenBank/DDBJ databases">
        <title>Solimicrobium silvestre gen. nov., sp. nov., isolated from alpine forest soil.</title>
        <authorList>
            <person name="Margesin R."/>
            <person name="Albuquerque L."/>
            <person name="Zhang D.-C."/>
            <person name="Froufe H.J.C."/>
            <person name="Severino R."/>
            <person name="Roxo I."/>
            <person name="Egas C."/>
            <person name="Da Costa M.S."/>
        </authorList>
    </citation>
    <scope>NUCLEOTIDE SEQUENCE [LARGE SCALE GENOMIC DNA]</scope>
    <source>
        <strain evidence="3 4">S20-91</strain>
    </source>
</reference>
<dbReference type="SUPFAM" id="SSF51735">
    <property type="entry name" value="NAD(P)-binding Rossmann-fold domains"/>
    <property type="match status" value="1"/>
</dbReference>
<dbReference type="EMBL" id="PUGF01000001">
    <property type="protein sequence ID" value="PRC94918.1"/>
    <property type="molecule type" value="Genomic_DNA"/>
</dbReference>
<dbReference type="FunFam" id="3.40.50.720:FF:000121">
    <property type="entry name" value="Prostaglandin reductase 2"/>
    <property type="match status" value="1"/>
</dbReference>
<protein>
    <submittedName>
        <fullName evidence="3">Putative NADP-dependent oxidoreductase</fullName>
    </submittedName>
</protein>
<dbReference type="OrthoDB" id="9805663at2"/>
<dbReference type="SUPFAM" id="SSF50129">
    <property type="entry name" value="GroES-like"/>
    <property type="match status" value="1"/>
</dbReference>
<gene>
    <name evidence="3" type="ORF">S2091_0113</name>
</gene>
<feature type="domain" description="Enoyl reductase (ER)" evidence="2">
    <location>
        <begin position="15"/>
        <end position="331"/>
    </location>
</feature>
<dbReference type="RefSeq" id="WP_105529832.1">
    <property type="nucleotide sequence ID" value="NZ_PUGF01000001.1"/>
</dbReference>
<dbReference type="Gene3D" id="3.90.180.10">
    <property type="entry name" value="Medium-chain alcohol dehydrogenases, catalytic domain"/>
    <property type="match status" value="1"/>
</dbReference>
<dbReference type="InterPro" id="IPR041694">
    <property type="entry name" value="ADH_N_2"/>
</dbReference>
<dbReference type="SMART" id="SM00829">
    <property type="entry name" value="PKS_ER"/>
    <property type="match status" value="1"/>
</dbReference>
<dbReference type="PANTHER" id="PTHR43205:SF7">
    <property type="entry name" value="PROSTAGLANDIN REDUCTASE 1"/>
    <property type="match status" value="1"/>
</dbReference>
<proteinExistence type="predicted"/>
<dbReference type="CDD" id="cd05288">
    <property type="entry name" value="PGDH"/>
    <property type="match status" value="1"/>
</dbReference>
<organism evidence="3 4">
    <name type="scientific">Solimicrobium silvestre</name>
    <dbReference type="NCBI Taxonomy" id="2099400"/>
    <lineage>
        <taxon>Bacteria</taxon>
        <taxon>Pseudomonadati</taxon>
        <taxon>Pseudomonadota</taxon>
        <taxon>Betaproteobacteria</taxon>
        <taxon>Burkholderiales</taxon>
        <taxon>Oxalobacteraceae</taxon>
        <taxon>Solimicrobium</taxon>
    </lineage>
</organism>
<keyword evidence="4" id="KW-1185">Reference proteome</keyword>
<accession>A0A2S9H4M9</accession>
<comment type="caution">
    <text evidence="3">The sequence shown here is derived from an EMBL/GenBank/DDBJ whole genome shotgun (WGS) entry which is preliminary data.</text>
</comment>